<accession>A0A3P7KQC2</accession>
<dbReference type="EMBL" id="UYRW01011336">
    <property type="protein sequence ID" value="VDM99557.1"/>
    <property type="molecule type" value="Genomic_DNA"/>
</dbReference>
<evidence type="ECO:0000313" key="1">
    <source>
        <dbReference type="EMBL" id="VDM99557.1"/>
    </source>
</evidence>
<dbReference type="AlphaFoldDB" id="A0A3P7KQC2"/>
<name>A0A3P7KQC2_ONCOC</name>
<keyword evidence="2" id="KW-1185">Reference proteome</keyword>
<feature type="non-terminal residue" evidence="1">
    <location>
        <position position="1"/>
    </location>
</feature>
<organism evidence="1 2">
    <name type="scientific">Onchocerca ochengi</name>
    <name type="common">Filarial nematode worm</name>
    <dbReference type="NCBI Taxonomy" id="42157"/>
    <lineage>
        <taxon>Eukaryota</taxon>
        <taxon>Metazoa</taxon>
        <taxon>Ecdysozoa</taxon>
        <taxon>Nematoda</taxon>
        <taxon>Chromadorea</taxon>
        <taxon>Rhabditida</taxon>
        <taxon>Spirurina</taxon>
        <taxon>Spiruromorpha</taxon>
        <taxon>Filarioidea</taxon>
        <taxon>Onchocercidae</taxon>
        <taxon>Onchocerca</taxon>
    </lineage>
</organism>
<evidence type="ECO:0000313" key="2">
    <source>
        <dbReference type="Proteomes" id="UP000271087"/>
    </source>
</evidence>
<protein>
    <submittedName>
        <fullName evidence="1">Uncharacterized protein</fullName>
    </submittedName>
</protein>
<gene>
    <name evidence="1" type="ORF">NOO_LOCUS12627</name>
</gene>
<proteinExistence type="predicted"/>
<sequence>RIRLRMTVKGNTGRLLDWIRSIVIALTKLLSTPLFI</sequence>
<reference evidence="1 2" key="1">
    <citation type="submission" date="2018-08" db="EMBL/GenBank/DDBJ databases">
        <authorList>
            <person name="Laetsch R D."/>
            <person name="Stevens L."/>
            <person name="Kumar S."/>
            <person name="Blaxter L. M."/>
        </authorList>
    </citation>
    <scope>NUCLEOTIDE SEQUENCE [LARGE SCALE GENOMIC DNA]</scope>
</reference>
<dbReference type="Proteomes" id="UP000271087">
    <property type="component" value="Unassembled WGS sequence"/>
</dbReference>